<evidence type="ECO:0000313" key="6">
    <source>
        <dbReference type="EnsemblMetazoa" id="G22252.2:cds"/>
    </source>
</evidence>
<dbReference type="SMART" id="SM00320">
    <property type="entry name" value="WD40"/>
    <property type="match status" value="5"/>
</dbReference>
<feature type="compositionally biased region" description="Polar residues" evidence="4">
    <location>
        <begin position="33"/>
        <end position="50"/>
    </location>
</feature>
<feature type="repeat" description="WD" evidence="3">
    <location>
        <begin position="525"/>
        <end position="564"/>
    </location>
</feature>
<keyword evidence="7" id="KW-1185">Reference proteome</keyword>
<dbReference type="OMA" id="LVFQECR"/>
<dbReference type="InterPro" id="IPR019775">
    <property type="entry name" value="WD40_repeat_CS"/>
</dbReference>
<proteinExistence type="predicted"/>
<keyword evidence="1 3" id="KW-0853">WD repeat</keyword>
<dbReference type="Gene3D" id="2.130.10.10">
    <property type="entry name" value="YVTN repeat-like/Quinoprotein amine dehydrogenase"/>
    <property type="match status" value="2"/>
</dbReference>
<dbReference type="Pfam" id="PF12937">
    <property type="entry name" value="F-box-like"/>
    <property type="match status" value="1"/>
</dbReference>
<name>A0A8W8K767_MAGGI</name>
<dbReference type="InterPro" id="IPR036322">
    <property type="entry name" value="WD40_repeat_dom_sf"/>
</dbReference>
<dbReference type="AlphaFoldDB" id="A0A8W8K767"/>
<dbReference type="PANTHER" id="PTHR19855">
    <property type="entry name" value="WD40 REPEAT PROTEIN 12, 37"/>
    <property type="match status" value="1"/>
</dbReference>
<dbReference type="InterPro" id="IPR001810">
    <property type="entry name" value="F-box_dom"/>
</dbReference>
<dbReference type="EnsemblMetazoa" id="G22252.2">
    <property type="protein sequence ID" value="G22252.2:cds"/>
    <property type="gene ID" value="G22252"/>
</dbReference>
<protein>
    <recommendedName>
        <fullName evidence="5">F-box domain-containing protein</fullName>
    </recommendedName>
</protein>
<dbReference type="Pfam" id="PF00400">
    <property type="entry name" value="WD40"/>
    <property type="match status" value="2"/>
</dbReference>
<dbReference type="Proteomes" id="UP000005408">
    <property type="component" value="Unassembled WGS sequence"/>
</dbReference>
<evidence type="ECO:0000256" key="4">
    <source>
        <dbReference type="SAM" id="MobiDB-lite"/>
    </source>
</evidence>
<feature type="region of interest" description="Disordered" evidence="4">
    <location>
        <begin position="20"/>
        <end position="50"/>
    </location>
</feature>
<evidence type="ECO:0000256" key="3">
    <source>
        <dbReference type="PROSITE-ProRule" id="PRU00221"/>
    </source>
</evidence>
<dbReference type="InterPro" id="IPR036047">
    <property type="entry name" value="F-box-like_dom_sf"/>
</dbReference>
<evidence type="ECO:0000256" key="2">
    <source>
        <dbReference type="ARBA" id="ARBA00022737"/>
    </source>
</evidence>
<dbReference type="PANTHER" id="PTHR19855:SF16">
    <property type="entry name" value="F-BOX AND WD REPEAT DOMAIN CONTAINING 8"/>
    <property type="match status" value="1"/>
</dbReference>
<dbReference type="InterPro" id="IPR001680">
    <property type="entry name" value="WD40_rpt"/>
</dbReference>
<sequence>MANIGDLEVFRQKWREELNKKQNVEREEGDDSGGSNIQTTSKNQNVTVSPNSVNIKFNENIISSSSKPDNSNHKPEVAYYPFDIVCNLLKFDKKNLQDQEDLDIIPVVKGKLKRHREQQPKNNTVKKVKLKDIFSDRVNQSDGFARERILDKFISDLDEINEIPFFDISVPREVAVKIFQHLSMLDLCRCAQVSKSWKSLAEDELLWCKICHELGCEEDTLTVERIDWKEIVRQSVSHKKLVLSNWKERKAEVRQLQHMPGGILCSVHSFCNFVAAGYTKGDVKVWDIENEEEFVLQPSNTSLIINEEAEEGTITNYVTMVSTSMKQVAAAFEQGNLDIWQLQGSQTLPCYTFVDGHSNKISHLQLSDISDSVISAAGPFLHVHQQKSGSFQTQQVDVQQWIQHIELFEPVISSPKVAVSTWFKVCLYSTENLNQQCTEIHNILDMHISAIDVSEESKTLAVALQHKVKLYDIQSNKELQDLYGHTREISCMNLRSSPINNFVTGSVDRRVRVYDTRTSNPVASFTGHMYQITTVQMDDWKVISGGYDGFVFVWDLRMTRKLWEIHNRHPVRHCRFSEEKLVFGNVPCTKFPVLDEFENSTHRRFRGEIQVYDFSKDQLTQGVPDICLSTFDEPSASNYNMALVNPYDKI</sequence>
<dbReference type="PROSITE" id="PS50181">
    <property type="entry name" value="FBOX"/>
    <property type="match status" value="1"/>
</dbReference>
<dbReference type="SMART" id="SM00256">
    <property type="entry name" value="FBOX"/>
    <property type="match status" value="1"/>
</dbReference>
<evidence type="ECO:0000256" key="1">
    <source>
        <dbReference type="ARBA" id="ARBA00022574"/>
    </source>
</evidence>
<organism evidence="6 7">
    <name type="scientific">Magallana gigas</name>
    <name type="common">Pacific oyster</name>
    <name type="synonym">Crassostrea gigas</name>
    <dbReference type="NCBI Taxonomy" id="29159"/>
    <lineage>
        <taxon>Eukaryota</taxon>
        <taxon>Metazoa</taxon>
        <taxon>Spiralia</taxon>
        <taxon>Lophotrochozoa</taxon>
        <taxon>Mollusca</taxon>
        <taxon>Bivalvia</taxon>
        <taxon>Autobranchia</taxon>
        <taxon>Pteriomorphia</taxon>
        <taxon>Ostreida</taxon>
        <taxon>Ostreoidea</taxon>
        <taxon>Ostreidae</taxon>
        <taxon>Magallana</taxon>
    </lineage>
</organism>
<dbReference type="PROSITE" id="PS50082">
    <property type="entry name" value="WD_REPEATS_2"/>
    <property type="match status" value="2"/>
</dbReference>
<dbReference type="OrthoDB" id="190105at2759"/>
<evidence type="ECO:0000259" key="5">
    <source>
        <dbReference type="PROSITE" id="PS50181"/>
    </source>
</evidence>
<dbReference type="PROSITE" id="PS00678">
    <property type="entry name" value="WD_REPEATS_1"/>
    <property type="match status" value="1"/>
</dbReference>
<dbReference type="FunFam" id="1.20.1280.50:FF:000025">
    <property type="entry name" value="F-box and WD repeat domain containing 8"/>
    <property type="match status" value="1"/>
</dbReference>
<feature type="repeat" description="WD" evidence="3">
    <location>
        <begin position="482"/>
        <end position="524"/>
    </location>
</feature>
<dbReference type="SUPFAM" id="SSF81383">
    <property type="entry name" value="F-box domain"/>
    <property type="match status" value="1"/>
</dbReference>
<reference evidence="6" key="1">
    <citation type="submission" date="2022-08" db="UniProtKB">
        <authorList>
            <consortium name="EnsemblMetazoa"/>
        </authorList>
    </citation>
    <scope>IDENTIFICATION</scope>
    <source>
        <strain evidence="6">05x7-T-G4-1.051#20</strain>
    </source>
</reference>
<evidence type="ECO:0000313" key="7">
    <source>
        <dbReference type="Proteomes" id="UP000005408"/>
    </source>
</evidence>
<dbReference type="InterPro" id="IPR015943">
    <property type="entry name" value="WD40/YVTN_repeat-like_dom_sf"/>
</dbReference>
<dbReference type="CDD" id="cd22134">
    <property type="entry name" value="F-box_FBXW8"/>
    <property type="match status" value="1"/>
</dbReference>
<keyword evidence="2" id="KW-0677">Repeat</keyword>
<dbReference type="Gene3D" id="1.20.1280.50">
    <property type="match status" value="1"/>
</dbReference>
<dbReference type="SUPFAM" id="SSF50978">
    <property type="entry name" value="WD40 repeat-like"/>
    <property type="match status" value="1"/>
</dbReference>
<accession>A0A8W8K767</accession>
<feature type="domain" description="F-box" evidence="5">
    <location>
        <begin position="164"/>
        <end position="210"/>
    </location>
</feature>